<dbReference type="EMBL" id="JAMAST010000006">
    <property type="protein sequence ID" value="MCL1631803.1"/>
    <property type="molecule type" value="Genomic_DNA"/>
</dbReference>
<evidence type="ECO:0008006" key="3">
    <source>
        <dbReference type="Google" id="ProtNLM"/>
    </source>
</evidence>
<comment type="caution">
    <text evidence="1">The sequence shown here is derived from an EMBL/GenBank/DDBJ whole genome shotgun (WGS) entry which is preliminary data.</text>
</comment>
<proteinExistence type="predicted"/>
<accession>A0ABT0MAB4</accession>
<protein>
    <recommendedName>
        <fullName evidence="3">Polyhydroxyalkanoate synthesis regulator</fullName>
    </recommendedName>
</protein>
<dbReference type="RefSeq" id="WP_249100497.1">
    <property type="nucleotide sequence ID" value="NZ_JAMAST010000006.1"/>
</dbReference>
<reference evidence="1 2" key="1">
    <citation type="submission" date="2022-05" db="EMBL/GenBank/DDBJ databases">
        <title>Sporolactobacillus sp nov CPB3-1, isolated from tree bark (Mangifera indica L.).</title>
        <authorList>
            <person name="Phuengjayaem S."/>
            <person name="Tanasupawat S."/>
        </authorList>
    </citation>
    <scope>NUCLEOTIDE SEQUENCE [LARGE SCALE GENOMIC DNA]</scope>
    <source>
        <strain evidence="1 2">CPB3-1</strain>
    </source>
</reference>
<name>A0ABT0MAB4_9BACL</name>
<evidence type="ECO:0000313" key="1">
    <source>
        <dbReference type="EMBL" id="MCL1631803.1"/>
    </source>
</evidence>
<organism evidence="1 2">
    <name type="scientific">Sporolactobacillus mangiferae</name>
    <dbReference type="NCBI Taxonomy" id="2940498"/>
    <lineage>
        <taxon>Bacteria</taxon>
        <taxon>Bacillati</taxon>
        <taxon>Bacillota</taxon>
        <taxon>Bacilli</taxon>
        <taxon>Bacillales</taxon>
        <taxon>Sporolactobacillaceae</taxon>
        <taxon>Sporolactobacillus</taxon>
    </lineage>
</organism>
<keyword evidence="2" id="KW-1185">Reference proteome</keyword>
<sequence>MNDFLRKSLLIGIGVTIVGKEKAEKVLNDLSKSGSAASEEVQEYLGLLSDKGKENTNKLRQEAIEALKDFGFVTRDEYAALKDKLSQLETEIAELKQVSHDPHKN</sequence>
<gene>
    <name evidence="1" type="ORF">M3N64_07550</name>
</gene>
<dbReference type="Proteomes" id="UP001203004">
    <property type="component" value="Unassembled WGS sequence"/>
</dbReference>
<evidence type="ECO:0000313" key="2">
    <source>
        <dbReference type="Proteomes" id="UP001203004"/>
    </source>
</evidence>